<sequence>MVNNRFFLLIVMGVLLLVSCAQAAPVTCVVPVTDGLVVYYNGSLSGDTLVDLSGNNNTGYATNVTQETNQSTGANYINLNGVDSKIEISGNEQVDVSGPISIEFFGSINTFSRYGSLVSKYSSGPLNGWYLSCSPDDPYNNIRFSAVLESGQRGYNSNINLVAGQLYHIVATYDNNVTHIYVNGMDSAEPRIWDSPIVRNTKNITMGFGSGLTYSNCSTYTFRLYNRSLSQNEVLQNYKSLRCVSPDDITIIKKLVYGDGGLPRYMGSYAIQQSDNGLNVLDNNLDVYSSVGTPFFQNNNESLASCLLVEAAINGVQWKDCYAPGSSAVLTYTGKNRSVQDTCLLSKDSFNLNHSVTYLGQTQTRKDGVSVNGGSAYEFYGEGLNTINGNNVMLYTDNAEVQCNVLYNETGKEVYSYYQTRDAGVTRTSSLDFPLSSPQLTPMPVPSGYLGALIFAEHADYTDHDSLRTVMYGTNNTTSPVYGKKGFIGHNLTGTWSVFAVSSYGGEGLDSPALKSVTDEMYDHGFEITPHSFTSRVNEGLPDRSMTETYLPWYATNYTCRNWIDHGLASGARNSQLKSLGWDPASEYYIMDLFQQYDMPYAWAFIDVTAEGDLSTSKVRSVGLPVDVVWQNTNLALDNGTSLYQWKSCATGKGLALTCYGNSTIDDMLSTYGLSIWHDYWPDNSSSSDYYYNKSTHEINETFDGLLSNISAQKQAGRLWNPTVSEYIDYWIAASNVEVKCTGANTYTVVNRNPDAVKGFSMRVEGTYSPKLDGVALNTKTNGVDTIFWMDLSTGTHTITLEA</sequence>
<accession>A0A0E3Q1E3</accession>
<keyword evidence="2" id="KW-1185">Reference proteome</keyword>
<dbReference type="KEGG" id="mvc:MSVAZ_0013"/>
<dbReference type="EMBL" id="CP009519">
    <property type="protein sequence ID" value="AKB42282.1"/>
    <property type="molecule type" value="Genomic_DNA"/>
</dbReference>
<dbReference type="HOGENOM" id="CLU_348730_0_0_2"/>
<dbReference type="InterPro" id="IPR013320">
    <property type="entry name" value="ConA-like_dom_sf"/>
</dbReference>
<name>A0A0E3Q1E3_9EURY</name>
<dbReference type="Pfam" id="PF13385">
    <property type="entry name" value="Laminin_G_3"/>
    <property type="match status" value="1"/>
</dbReference>
<dbReference type="AlphaFoldDB" id="A0A0E3Q1E3"/>
<organism evidence="1 2">
    <name type="scientific">Methanosarcina vacuolata Z-761</name>
    <dbReference type="NCBI Taxonomy" id="1434123"/>
    <lineage>
        <taxon>Archaea</taxon>
        <taxon>Methanobacteriati</taxon>
        <taxon>Methanobacteriota</taxon>
        <taxon>Stenosarchaea group</taxon>
        <taxon>Methanomicrobia</taxon>
        <taxon>Methanosarcinales</taxon>
        <taxon>Methanosarcinaceae</taxon>
        <taxon>Methanosarcina</taxon>
    </lineage>
</organism>
<dbReference type="Proteomes" id="UP000033096">
    <property type="component" value="Plasmid unnamed"/>
</dbReference>
<keyword evidence="1" id="KW-0614">Plasmid</keyword>
<proteinExistence type="predicted"/>
<evidence type="ECO:0008006" key="3">
    <source>
        <dbReference type="Google" id="ProtNLM"/>
    </source>
</evidence>
<dbReference type="PATRIC" id="fig|1434123.4.peg.4313"/>
<gene>
    <name evidence="1" type="ORF">MSVAZ_0013</name>
</gene>
<evidence type="ECO:0000313" key="2">
    <source>
        <dbReference type="Proteomes" id="UP000033096"/>
    </source>
</evidence>
<dbReference type="SUPFAM" id="SSF49899">
    <property type="entry name" value="Concanavalin A-like lectins/glucanases"/>
    <property type="match status" value="1"/>
</dbReference>
<dbReference type="Gene3D" id="2.60.120.200">
    <property type="match status" value="1"/>
</dbReference>
<evidence type="ECO:0000313" key="1">
    <source>
        <dbReference type="EMBL" id="AKB42282.1"/>
    </source>
</evidence>
<protein>
    <recommendedName>
        <fullName evidence="3">LamG-like jellyroll fold domain-containing protein</fullName>
    </recommendedName>
</protein>
<geneLocation type="plasmid" evidence="1 2">
    <name>unnamed</name>
</geneLocation>
<dbReference type="PROSITE" id="PS51257">
    <property type="entry name" value="PROKAR_LIPOPROTEIN"/>
    <property type="match status" value="1"/>
</dbReference>
<reference evidence="1 2" key="1">
    <citation type="submission" date="2014-07" db="EMBL/GenBank/DDBJ databases">
        <title>Methanogenic archaea and the global carbon cycle.</title>
        <authorList>
            <person name="Henriksen J.R."/>
            <person name="Luke J."/>
            <person name="Reinhart S."/>
            <person name="Benedict M.N."/>
            <person name="Youngblut N.D."/>
            <person name="Metcalf M.E."/>
            <person name="Whitaker R.J."/>
            <person name="Metcalf W.W."/>
        </authorList>
    </citation>
    <scope>NUCLEOTIDE SEQUENCE [LARGE SCALE GENOMIC DNA]</scope>
    <source>
        <strain evidence="1 2">Z-761</strain>
        <plasmid evidence="1 2">unnamed</plasmid>
    </source>
</reference>